<keyword evidence="3" id="KW-0479">Metal-binding</keyword>
<feature type="non-terminal residue" evidence="6">
    <location>
        <position position="212"/>
    </location>
</feature>
<evidence type="ECO:0000256" key="5">
    <source>
        <dbReference type="ARBA" id="ARBA00022842"/>
    </source>
</evidence>
<reference evidence="6" key="1">
    <citation type="journal article" date="2014" name="Front. Microbiol.">
        <title>High frequency of phylogenetically diverse reductive dehalogenase-homologous genes in deep subseafloor sedimentary metagenomes.</title>
        <authorList>
            <person name="Kawai M."/>
            <person name="Futagami T."/>
            <person name="Toyoda A."/>
            <person name="Takaki Y."/>
            <person name="Nishi S."/>
            <person name="Hori S."/>
            <person name="Arai W."/>
            <person name="Tsubouchi T."/>
            <person name="Morono Y."/>
            <person name="Uchiyama I."/>
            <person name="Ito T."/>
            <person name="Fujiyama A."/>
            <person name="Inagaki F."/>
            <person name="Takami H."/>
        </authorList>
    </citation>
    <scope>NUCLEOTIDE SEQUENCE</scope>
    <source>
        <strain evidence="6">Expedition CK06-06</strain>
    </source>
</reference>
<dbReference type="PANTHER" id="PTHR43200">
    <property type="entry name" value="PHOSPHATASE"/>
    <property type="match status" value="1"/>
</dbReference>
<comment type="cofactor">
    <cofactor evidence="1">
        <name>Mg(2+)</name>
        <dbReference type="ChEBI" id="CHEBI:18420"/>
    </cofactor>
</comment>
<evidence type="ECO:0000256" key="4">
    <source>
        <dbReference type="ARBA" id="ARBA00022801"/>
    </source>
</evidence>
<protein>
    <recommendedName>
        <fullName evidence="7">3'(2'),5'-bisphosphate nucleotidase</fullName>
    </recommendedName>
</protein>
<dbReference type="GO" id="GO:0008441">
    <property type="term" value="F:3'(2'),5'-bisphosphate nucleotidase activity"/>
    <property type="evidence" value="ECO:0007669"/>
    <property type="project" value="TreeGrafter"/>
</dbReference>
<dbReference type="GO" id="GO:0046872">
    <property type="term" value="F:metal ion binding"/>
    <property type="evidence" value="ECO:0007669"/>
    <property type="project" value="UniProtKB-KW"/>
</dbReference>
<dbReference type="SUPFAM" id="SSF56655">
    <property type="entry name" value="Carbohydrate phosphatase"/>
    <property type="match status" value="1"/>
</dbReference>
<dbReference type="Gene3D" id="3.30.540.10">
    <property type="entry name" value="Fructose-1,6-Bisphosphatase, subunit A, domain 1"/>
    <property type="match status" value="1"/>
</dbReference>
<dbReference type="AlphaFoldDB" id="X0WCC4"/>
<evidence type="ECO:0000256" key="2">
    <source>
        <dbReference type="ARBA" id="ARBA00009759"/>
    </source>
</evidence>
<keyword evidence="5" id="KW-0460">Magnesium</keyword>
<dbReference type="InterPro" id="IPR000760">
    <property type="entry name" value="Inositol_monophosphatase-like"/>
</dbReference>
<dbReference type="InterPro" id="IPR020583">
    <property type="entry name" value="Inositol_monoP_metal-BS"/>
</dbReference>
<dbReference type="InterPro" id="IPR051090">
    <property type="entry name" value="Inositol_monoP_superfamily"/>
</dbReference>
<proteinExistence type="inferred from homology"/>
<dbReference type="PANTHER" id="PTHR43200:SF6">
    <property type="entry name" value="3'(2'),5'-BISPHOSPHATE NUCLEOTIDASE"/>
    <property type="match status" value="1"/>
</dbReference>
<keyword evidence="4" id="KW-0378">Hydrolase</keyword>
<dbReference type="PROSITE" id="PS00629">
    <property type="entry name" value="IMP_1"/>
    <property type="match status" value="1"/>
</dbReference>
<evidence type="ECO:0000313" key="6">
    <source>
        <dbReference type="EMBL" id="GAG10326.1"/>
    </source>
</evidence>
<accession>X0WCC4</accession>
<sequence>MLNLDRPETQFVIHIVRQASRLVKLVQAEMISPALTKDDRSPVTVADFASQALVGKALAENFPDDPLVGEEDSTDLRSPAGQLTLEQISHFVSKFTPDATPDKVCEWIDRGAEQPAARFWTLDPIDGTKGFLRGDQYAVALALLVDGLVQVGVLGCPNLTKGYQSEVGGAGTLAVAVRGEGAWVTSLESESDTLRQAFVSNTADPAQARLLR</sequence>
<dbReference type="GO" id="GO:0000103">
    <property type="term" value="P:sulfate assimilation"/>
    <property type="evidence" value="ECO:0007669"/>
    <property type="project" value="TreeGrafter"/>
</dbReference>
<gene>
    <name evidence="6" type="ORF">S01H1_33342</name>
</gene>
<comment type="similarity">
    <text evidence="2">Belongs to the inositol monophosphatase superfamily.</text>
</comment>
<dbReference type="Pfam" id="PF00459">
    <property type="entry name" value="Inositol_P"/>
    <property type="match status" value="1"/>
</dbReference>
<comment type="caution">
    <text evidence="6">The sequence shown here is derived from an EMBL/GenBank/DDBJ whole genome shotgun (WGS) entry which is preliminary data.</text>
</comment>
<organism evidence="6">
    <name type="scientific">marine sediment metagenome</name>
    <dbReference type="NCBI Taxonomy" id="412755"/>
    <lineage>
        <taxon>unclassified sequences</taxon>
        <taxon>metagenomes</taxon>
        <taxon>ecological metagenomes</taxon>
    </lineage>
</organism>
<name>X0WCC4_9ZZZZ</name>
<evidence type="ECO:0008006" key="7">
    <source>
        <dbReference type="Google" id="ProtNLM"/>
    </source>
</evidence>
<evidence type="ECO:0000256" key="3">
    <source>
        <dbReference type="ARBA" id="ARBA00022723"/>
    </source>
</evidence>
<dbReference type="EMBL" id="BARS01020694">
    <property type="protein sequence ID" value="GAG10326.1"/>
    <property type="molecule type" value="Genomic_DNA"/>
</dbReference>
<evidence type="ECO:0000256" key="1">
    <source>
        <dbReference type="ARBA" id="ARBA00001946"/>
    </source>
</evidence>